<dbReference type="OrthoDB" id="244097at2759"/>
<evidence type="ECO:0000313" key="4">
    <source>
        <dbReference type="Proteomes" id="UP000283509"/>
    </source>
</evidence>
<proteinExistence type="inferred from homology"/>
<dbReference type="AlphaFoldDB" id="A0A423T4Z6"/>
<dbReference type="Gene3D" id="3.30.1200.10">
    <property type="entry name" value="YggU-like"/>
    <property type="match status" value="1"/>
</dbReference>
<dbReference type="HAMAP" id="MF_00634">
    <property type="entry name" value="UPF0235"/>
    <property type="match status" value="1"/>
</dbReference>
<dbReference type="SMART" id="SM01152">
    <property type="entry name" value="DUF167"/>
    <property type="match status" value="1"/>
</dbReference>
<sequence>MGKSSKAKGSKGKDTQADAGKAASDSPISTDKSGNVLLKIVAKPGAKESKVTDISSEGIGVQIGAPPMDGEANAELVKFLASTLGVRKSDVSLERGSKSRQKTVCVTGLQAEDIESKLRDLCS</sequence>
<protein>
    <submittedName>
        <fullName evidence="3">Putative UPF0235 protein C15orf40-like</fullName>
    </submittedName>
</protein>
<evidence type="ECO:0000256" key="1">
    <source>
        <dbReference type="ARBA" id="ARBA00010364"/>
    </source>
</evidence>
<dbReference type="GO" id="GO:0005737">
    <property type="term" value="C:cytoplasm"/>
    <property type="evidence" value="ECO:0007669"/>
    <property type="project" value="TreeGrafter"/>
</dbReference>
<accession>A0A423T4Z6</accession>
<comment type="caution">
    <text evidence="3">The sequence shown here is derived from an EMBL/GenBank/DDBJ whole genome shotgun (WGS) entry which is preliminary data.</text>
</comment>
<dbReference type="PANTHER" id="PTHR13420">
    <property type="entry name" value="UPF0235 PROTEIN C15ORF40"/>
    <property type="match status" value="1"/>
</dbReference>
<keyword evidence="4" id="KW-1185">Reference proteome</keyword>
<dbReference type="InterPro" id="IPR003746">
    <property type="entry name" value="DUF167"/>
</dbReference>
<gene>
    <name evidence="3" type="ORF">C7M84_010105</name>
</gene>
<dbReference type="Pfam" id="PF02594">
    <property type="entry name" value="DUF167"/>
    <property type="match status" value="1"/>
</dbReference>
<evidence type="ECO:0000313" key="3">
    <source>
        <dbReference type="EMBL" id="ROT71570.1"/>
    </source>
</evidence>
<feature type="compositionally biased region" description="Basic residues" evidence="2">
    <location>
        <begin position="1"/>
        <end position="10"/>
    </location>
</feature>
<reference evidence="3 4" key="2">
    <citation type="submission" date="2019-01" db="EMBL/GenBank/DDBJ databases">
        <title>The decoding of complex shrimp genome reveals the adaptation for benthos swimmer, frequently molting mechanism and breeding impact on genome.</title>
        <authorList>
            <person name="Sun Y."/>
            <person name="Gao Y."/>
            <person name="Yu Y."/>
        </authorList>
    </citation>
    <scope>NUCLEOTIDE SEQUENCE [LARGE SCALE GENOMIC DNA]</scope>
    <source>
        <tissue evidence="3">Muscle</tissue>
    </source>
</reference>
<organism evidence="3 4">
    <name type="scientific">Penaeus vannamei</name>
    <name type="common">Whiteleg shrimp</name>
    <name type="synonym">Litopenaeus vannamei</name>
    <dbReference type="NCBI Taxonomy" id="6689"/>
    <lineage>
        <taxon>Eukaryota</taxon>
        <taxon>Metazoa</taxon>
        <taxon>Ecdysozoa</taxon>
        <taxon>Arthropoda</taxon>
        <taxon>Crustacea</taxon>
        <taxon>Multicrustacea</taxon>
        <taxon>Malacostraca</taxon>
        <taxon>Eumalacostraca</taxon>
        <taxon>Eucarida</taxon>
        <taxon>Decapoda</taxon>
        <taxon>Dendrobranchiata</taxon>
        <taxon>Penaeoidea</taxon>
        <taxon>Penaeidae</taxon>
        <taxon>Penaeus</taxon>
    </lineage>
</organism>
<dbReference type="NCBIfam" id="TIGR00251">
    <property type="entry name" value="DUF167 family protein"/>
    <property type="match status" value="1"/>
</dbReference>
<dbReference type="PANTHER" id="PTHR13420:SF7">
    <property type="entry name" value="UPF0235 PROTEIN C15ORF40"/>
    <property type="match status" value="1"/>
</dbReference>
<reference evidence="3 4" key="1">
    <citation type="submission" date="2018-04" db="EMBL/GenBank/DDBJ databases">
        <authorList>
            <person name="Zhang X."/>
            <person name="Yuan J."/>
            <person name="Li F."/>
            <person name="Xiang J."/>
        </authorList>
    </citation>
    <scope>NUCLEOTIDE SEQUENCE [LARGE SCALE GENOMIC DNA]</scope>
    <source>
        <tissue evidence="3">Muscle</tissue>
    </source>
</reference>
<evidence type="ECO:0000256" key="2">
    <source>
        <dbReference type="SAM" id="MobiDB-lite"/>
    </source>
</evidence>
<dbReference type="InterPro" id="IPR036591">
    <property type="entry name" value="YggU-like_sf"/>
</dbReference>
<feature type="region of interest" description="Disordered" evidence="2">
    <location>
        <begin position="1"/>
        <end position="31"/>
    </location>
</feature>
<dbReference type="Proteomes" id="UP000283509">
    <property type="component" value="Unassembled WGS sequence"/>
</dbReference>
<comment type="similarity">
    <text evidence="1">Belongs to the UPF0235 family.</text>
</comment>
<dbReference type="EMBL" id="QCYY01002279">
    <property type="protein sequence ID" value="ROT71570.1"/>
    <property type="molecule type" value="Genomic_DNA"/>
</dbReference>
<dbReference type="STRING" id="6689.A0A423T4Z6"/>
<name>A0A423T4Z6_PENVA</name>
<dbReference type="SUPFAM" id="SSF69786">
    <property type="entry name" value="YggU-like"/>
    <property type="match status" value="1"/>
</dbReference>